<evidence type="ECO:0000256" key="7">
    <source>
        <dbReference type="ARBA" id="ARBA00022989"/>
    </source>
</evidence>
<sequence length="155" mass="15934">MADRDRPQHQLQIHPPKGAGQAGGPSASQVIAVITLLPVSGTLLALSGLALVGSLIGLAVTTPLFLLFSPVLVPAVFLLGLTVAAFLASGAMGLTGLSSLTNVVNYLRGVAGRSIPEQMDYSKRRVHDMAGYAGQKGKEMGQTIQGKAQEGGKTT</sequence>
<reference evidence="11" key="1">
    <citation type="submission" date="2023-05" db="EMBL/GenBank/DDBJ databases">
        <title>Nepenthes gracilis genome sequencing.</title>
        <authorList>
            <person name="Fukushima K."/>
        </authorList>
    </citation>
    <scope>NUCLEOTIDE SEQUENCE</scope>
    <source>
        <strain evidence="11">SING2019-196</strain>
    </source>
</reference>
<evidence type="ECO:0000256" key="6">
    <source>
        <dbReference type="ARBA" id="ARBA00022692"/>
    </source>
</evidence>
<evidence type="ECO:0000313" key="11">
    <source>
        <dbReference type="EMBL" id="GMH24235.1"/>
    </source>
</evidence>
<keyword evidence="7 10" id="KW-1133">Transmembrane helix</keyword>
<dbReference type="Proteomes" id="UP001279734">
    <property type="component" value="Unassembled WGS sequence"/>
</dbReference>
<dbReference type="Pfam" id="PF01277">
    <property type="entry name" value="Oleosin"/>
    <property type="match status" value="1"/>
</dbReference>
<evidence type="ECO:0000256" key="9">
    <source>
        <dbReference type="SAM" id="MobiDB-lite"/>
    </source>
</evidence>
<feature type="region of interest" description="Disordered" evidence="9">
    <location>
        <begin position="1"/>
        <end position="24"/>
    </location>
</feature>
<evidence type="ECO:0000256" key="3">
    <source>
        <dbReference type="ARBA" id="ARBA00004502"/>
    </source>
</evidence>
<evidence type="ECO:0000256" key="2">
    <source>
        <dbReference type="ARBA" id="ARBA00004141"/>
    </source>
</evidence>
<keyword evidence="12" id="KW-1185">Reference proteome</keyword>
<name>A0AAD3T782_NEPGR</name>
<comment type="caution">
    <text evidence="11">The sequence shown here is derived from an EMBL/GenBank/DDBJ whole genome shotgun (WGS) entry which is preliminary data.</text>
</comment>
<organism evidence="11 12">
    <name type="scientific">Nepenthes gracilis</name>
    <name type="common">Slender pitcher plant</name>
    <dbReference type="NCBI Taxonomy" id="150966"/>
    <lineage>
        <taxon>Eukaryota</taxon>
        <taxon>Viridiplantae</taxon>
        <taxon>Streptophyta</taxon>
        <taxon>Embryophyta</taxon>
        <taxon>Tracheophyta</taxon>
        <taxon>Spermatophyta</taxon>
        <taxon>Magnoliopsida</taxon>
        <taxon>eudicotyledons</taxon>
        <taxon>Gunneridae</taxon>
        <taxon>Pentapetalae</taxon>
        <taxon>Caryophyllales</taxon>
        <taxon>Nepenthaceae</taxon>
        <taxon>Nepenthes</taxon>
    </lineage>
</organism>
<comment type="function">
    <text evidence="1">May have a structural role to stabilize the lipid body during desiccation of the seed by preventing coalescence of the oil. Probably interacts with both lipid and phospholipid moieties of lipid bodies. May also provide recognition signals for specific lipase anchorage in lipolysis during seedling growth.</text>
</comment>
<evidence type="ECO:0000256" key="4">
    <source>
        <dbReference type="ARBA" id="ARBA00010858"/>
    </source>
</evidence>
<dbReference type="GO" id="GO:0012511">
    <property type="term" value="C:monolayer-surrounded lipid storage body"/>
    <property type="evidence" value="ECO:0007669"/>
    <property type="project" value="InterPro"/>
</dbReference>
<dbReference type="PANTHER" id="PTHR33203">
    <property type="entry name" value="OLEOSIN"/>
    <property type="match status" value="1"/>
</dbReference>
<dbReference type="PANTHER" id="PTHR33203:SF44">
    <property type="entry name" value="OLEOSIN 20.3 KDA"/>
    <property type="match status" value="1"/>
</dbReference>
<evidence type="ECO:0008006" key="13">
    <source>
        <dbReference type="Google" id="ProtNLM"/>
    </source>
</evidence>
<keyword evidence="6 10" id="KW-0812">Transmembrane</keyword>
<evidence type="ECO:0000313" key="12">
    <source>
        <dbReference type="Proteomes" id="UP001279734"/>
    </source>
</evidence>
<evidence type="ECO:0000256" key="10">
    <source>
        <dbReference type="SAM" id="Phobius"/>
    </source>
</evidence>
<dbReference type="AlphaFoldDB" id="A0AAD3T782"/>
<feature type="transmembrane region" description="Helical" evidence="10">
    <location>
        <begin position="64"/>
        <end position="88"/>
    </location>
</feature>
<proteinExistence type="inferred from homology"/>
<keyword evidence="8 10" id="KW-0472">Membrane</keyword>
<feature type="compositionally biased region" description="Polar residues" evidence="9">
    <location>
        <begin position="142"/>
        <end position="155"/>
    </location>
</feature>
<evidence type="ECO:0000256" key="1">
    <source>
        <dbReference type="ARBA" id="ARBA00002582"/>
    </source>
</evidence>
<comment type="subcellular location">
    <subcellularLocation>
        <location evidence="3">Lipid droplet</location>
    </subcellularLocation>
    <subcellularLocation>
        <location evidence="2">Membrane</location>
        <topology evidence="2">Multi-pass membrane protein</topology>
    </subcellularLocation>
</comment>
<evidence type="ECO:0000256" key="8">
    <source>
        <dbReference type="ARBA" id="ARBA00023136"/>
    </source>
</evidence>
<dbReference type="GO" id="GO:0050826">
    <property type="term" value="P:response to freezing"/>
    <property type="evidence" value="ECO:0007669"/>
    <property type="project" value="TreeGrafter"/>
</dbReference>
<feature type="transmembrane region" description="Helical" evidence="10">
    <location>
        <begin position="30"/>
        <end position="58"/>
    </location>
</feature>
<gene>
    <name evidence="11" type="ORF">Nepgr_026078</name>
</gene>
<evidence type="ECO:0000256" key="5">
    <source>
        <dbReference type="ARBA" id="ARBA00022677"/>
    </source>
</evidence>
<feature type="compositionally biased region" description="Low complexity" evidence="9">
    <location>
        <begin position="15"/>
        <end position="24"/>
    </location>
</feature>
<accession>A0AAD3T782</accession>
<dbReference type="InterPro" id="IPR000136">
    <property type="entry name" value="Oleosin"/>
</dbReference>
<keyword evidence="5" id="KW-0551">Lipid droplet</keyword>
<comment type="similarity">
    <text evidence="4">Belongs to the oleosin family.</text>
</comment>
<dbReference type="GO" id="GO:0016020">
    <property type="term" value="C:membrane"/>
    <property type="evidence" value="ECO:0007669"/>
    <property type="project" value="UniProtKB-SubCell"/>
</dbReference>
<protein>
    <recommendedName>
        <fullName evidence="13">Oleosin</fullName>
    </recommendedName>
</protein>
<dbReference type="EMBL" id="BSYO01000027">
    <property type="protein sequence ID" value="GMH24235.1"/>
    <property type="molecule type" value="Genomic_DNA"/>
</dbReference>
<dbReference type="GO" id="GO:0010344">
    <property type="term" value="P:seed oilbody biogenesis"/>
    <property type="evidence" value="ECO:0007669"/>
    <property type="project" value="TreeGrafter"/>
</dbReference>
<feature type="region of interest" description="Disordered" evidence="9">
    <location>
        <begin position="136"/>
        <end position="155"/>
    </location>
</feature>
<dbReference type="GO" id="GO:0019915">
    <property type="term" value="P:lipid storage"/>
    <property type="evidence" value="ECO:0007669"/>
    <property type="project" value="TreeGrafter"/>
</dbReference>